<accession>A0A1H9LHL3</accession>
<dbReference type="AlphaFoldDB" id="A0A1H9LHL3"/>
<sequence>MIVATLIAHGLIATALLGAITHQAMAALRLTLRDGHGDSFVARYSGVRPPAFRNAVIVMYVIGFGLGCLIYPDYRLDARIPIEEMQLGWAVGLFELKEHFGGIGLAMLPLYAHYWSPTRAPETGRLATTLLLACITWFDFVAGHIVNNIRGL</sequence>
<evidence type="ECO:0000256" key="1">
    <source>
        <dbReference type="SAM" id="Phobius"/>
    </source>
</evidence>
<organism evidence="2 3">
    <name type="scientific">Solimonas aquatica</name>
    <dbReference type="NCBI Taxonomy" id="489703"/>
    <lineage>
        <taxon>Bacteria</taxon>
        <taxon>Pseudomonadati</taxon>
        <taxon>Pseudomonadota</taxon>
        <taxon>Gammaproteobacteria</taxon>
        <taxon>Nevskiales</taxon>
        <taxon>Nevskiaceae</taxon>
        <taxon>Solimonas</taxon>
    </lineage>
</organism>
<reference evidence="2 3" key="1">
    <citation type="submission" date="2016-10" db="EMBL/GenBank/DDBJ databases">
        <authorList>
            <person name="de Groot N.N."/>
        </authorList>
    </citation>
    <scope>NUCLEOTIDE SEQUENCE [LARGE SCALE GENOMIC DNA]</scope>
    <source>
        <strain evidence="2 3">DSM 25927</strain>
    </source>
</reference>
<evidence type="ECO:0000313" key="2">
    <source>
        <dbReference type="EMBL" id="SER10991.1"/>
    </source>
</evidence>
<feature type="transmembrane region" description="Helical" evidence="1">
    <location>
        <begin position="50"/>
        <end position="71"/>
    </location>
</feature>
<dbReference type="OrthoDB" id="8225779at2"/>
<keyword evidence="3" id="KW-1185">Reference proteome</keyword>
<protein>
    <submittedName>
        <fullName evidence="2">Uncharacterized protein</fullName>
    </submittedName>
</protein>
<keyword evidence="1" id="KW-1133">Transmembrane helix</keyword>
<dbReference type="RefSeq" id="WP_093289164.1">
    <property type="nucleotide sequence ID" value="NZ_FOFS01000016.1"/>
</dbReference>
<keyword evidence="1" id="KW-0812">Transmembrane</keyword>
<dbReference type="EMBL" id="FOFS01000016">
    <property type="protein sequence ID" value="SER10991.1"/>
    <property type="molecule type" value="Genomic_DNA"/>
</dbReference>
<proteinExistence type="predicted"/>
<keyword evidence="1" id="KW-0472">Membrane</keyword>
<evidence type="ECO:0000313" key="3">
    <source>
        <dbReference type="Proteomes" id="UP000199233"/>
    </source>
</evidence>
<gene>
    <name evidence="2" type="ORF">SAMN04488038_11639</name>
</gene>
<dbReference type="Proteomes" id="UP000199233">
    <property type="component" value="Unassembled WGS sequence"/>
</dbReference>
<dbReference type="STRING" id="489703.SAMN04488038_11639"/>
<name>A0A1H9LHL3_9GAMM</name>